<sequence>SLIPVIVHPLDVAGRLRSAVRAAGSQKAFAALCGVSPQYVCDVLAARREPGPALLAAVGVRRVVQYVEKGTGEAQG</sequence>
<gene>
    <name evidence="1" type="ORF">M0638_28190</name>
</gene>
<dbReference type="AlphaFoldDB" id="A0A9X2C0K4"/>
<protein>
    <submittedName>
        <fullName evidence="1">Helix-turn-helix domain-containing protein</fullName>
    </submittedName>
</protein>
<accession>A0A9X2C0K4</accession>
<evidence type="ECO:0000313" key="2">
    <source>
        <dbReference type="Proteomes" id="UP001139516"/>
    </source>
</evidence>
<name>A0A9X2C0K4_9PROT</name>
<evidence type="ECO:0000313" key="1">
    <source>
        <dbReference type="EMBL" id="MCK8788235.1"/>
    </source>
</evidence>
<dbReference type="Gene3D" id="1.10.260.40">
    <property type="entry name" value="lambda repressor-like DNA-binding domains"/>
    <property type="match status" value="1"/>
</dbReference>
<dbReference type="GO" id="GO:0003677">
    <property type="term" value="F:DNA binding"/>
    <property type="evidence" value="ECO:0007669"/>
    <property type="project" value="InterPro"/>
</dbReference>
<comment type="caution">
    <text evidence="1">The sequence shown here is derived from an EMBL/GenBank/DDBJ whole genome shotgun (WGS) entry which is preliminary data.</text>
</comment>
<organism evidence="1 2">
    <name type="scientific">Roseomonas acroporae</name>
    <dbReference type="NCBI Taxonomy" id="2937791"/>
    <lineage>
        <taxon>Bacteria</taxon>
        <taxon>Pseudomonadati</taxon>
        <taxon>Pseudomonadota</taxon>
        <taxon>Alphaproteobacteria</taxon>
        <taxon>Acetobacterales</taxon>
        <taxon>Roseomonadaceae</taxon>
        <taxon>Roseomonas</taxon>
    </lineage>
</organism>
<dbReference type="Proteomes" id="UP001139516">
    <property type="component" value="Unassembled WGS sequence"/>
</dbReference>
<dbReference type="CDD" id="cd00093">
    <property type="entry name" value="HTH_XRE"/>
    <property type="match status" value="1"/>
</dbReference>
<dbReference type="EMBL" id="JALPRX010000230">
    <property type="protein sequence ID" value="MCK8788235.1"/>
    <property type="molecule type" value="Genomic_DNA"/>
</dbReference>
<feature type="non-terminal residue" evidence="1">
    <location>
        <position position="1"/>
    </location>
</feature>
<reference evidence="1" key="1">
    <citation type="submission" date="2022-04" db="EMBL/GenBank/DDBJ databases">
        <title>Roseomonas acroporae sp. nov., isolated from coral Acropora digitifera.</title>
        <authorList>
            <person name="Sun H."/>
        </authorList>
    </citation>
    <scope>NUCLEOTIDE SEQUENCE</scope>
    <source>
        <strain evidence="1">NAR14</strain>
    </source>
</reference>
<dbReference type="InterPro" id="IPR010982">
    <property type="entry name" value="Lambda_DNA-bd_dom_sf"/>
</dbReference>
<proteinExistence type="predicted"/>
<keyword evidence="2" id="KW-1185">Reference proteome</keyword>
<dbReference type="InterPro" id="IPR001387">
    <property type="entry name" value="Cro/C1-type_HTH"/>
</dbReference>
<dbReference type="RefSeq" id="WP_248670276.1">
    <property type="nucleotide sequence ID" value="NZ_JALPRX010000230.1"/>
</dbReference>